<dbReference type="Gene3D" id="3.40.50.1820">
    <property type="entry name" value="alpha/beta hydrolase"/>
    <property type="match status" value="1"/>
</dbReference>
<organism evidence="1 2">
    <name type="scientific">Bursaphelenchus okinawaensis</name>
    <dbReference type="NCBI Taxonomy" id="465554"/>
    <lineage>
        <taxon>Eukaryota</taxon>
        <taxon>Metazoa</taxon>
        <taxon>Ecdysozoa</taxon>
        <taxon>Nematoda</taxon>
        <taxon>Chromadorea</taxon>
        <taxon>Rhabditida</taxon>
        <taxon>Tylenchina</taxon>
        <taxon>Tylenchomorpha</taxon>
        <taxon>Aphelenchoidea</taxon>
        <taxon>Aphelenchoididae</taxon>
        <taxon>Bursaphelenchus</taxon>
    </lineage>
</organism>
<protein>
    <recommendedName>
        <fullName evidence="3">Transmembrane protein 53</fullName>
    </recommendedName>
</protein>
<dbReference type="PANTHER" id="PTHR12265">
    <property type="entry name" value="TRANSMEMBRANE PROTEIN 53"/>
    <property type="match status" value="1"/>
</dbReference>
<evidence type="ECO:0000313" key="2">
    <source>
        <dbReference type="Proteomes" id="UP000614601"/>
    </source>
</evidence>
<dbReference type="Proteomes" id="UP000783686">
    <property type="component" value="Unassembled WGS sequence"/>
</dbReference>
<reference evidence="1" key="1">
    <citation type="submission" date="2020-09" db="EMBL/GenBank/DDBJ databases">
        <authorList>
            <person name="Kikuchi T."/>
        </authorList>
    </citation>
    <scope>NUCLEOTIDE SEQUENCE</scope>
    <source>
        <strain evidence="1">SH1</strain>
    </source>
</reference>
<dbReference type="Proteomes" id="UP000614601">
    <property type="component" value="Unassembled WGS sequence"/>
</dbReference>
<dbReference type="SUPFAM" id="SSF53474">
    <property type="entry name" value="alpha/beta-Hydrolases"/>
    <property type="match status" value="1"/>
</dbReference>
<dbReference type="EMBL" id="CAJFDH010000002">
    <property type="protein sequence ID" value="CAD5211078.1"/>
    <property type="molecule type" value="Genomic_DNA"/>
</dbReference>
<proteinExistence type="predicted"/>
<dbReference type="OrthoDB" id="77878at2759"/>
<sequence length="299" mass="34116">MMMTATVQPEEGTLAPGLADIKRDNSSLRLENEPNKEIREGITVVHKDEISEDAPLIILTGWANATDKNLSKYSEFYVDQGYMVARFTVPIKDVYHFGGYQRYALTLYEQLLQMDKVENRNIFIHNFSMNGCSLFAMLWRLLAEATDGDKIKERVKGLIFDSSPANVMPWHVAEALSMGQKPWGLKMAVKAATTSFLSVHRFCCYATSLVKANVYETQFAYFMLTSFADFPKNQLYFYSENDPICLASSIREFQAIQKSRGVNVKELTWGNSGHCSHLRDDRDPYVDRCLSFVRSCLKQ</sequence>
<dbReference type="AlphaFoldDB" id="A0A811K6N9"/>
<dbReference type="PANTHER" id="PTHR12265:SF41">
    <property type="entry name" value="TRANSMEMBRANE PROTEIN 53"/>
    <property type="match status" value="1"/>
</dbReference>
<dbReference type="InterPro" id="IPR029058">
    <property type="entry name" value="AB_hydrolase_fold"/>
</dbReference>
<comment type="caution">
    <text evidence="1">The sequence shown here is derived from an EMBL/GenBank/DDBJ whole genome shotgun (WGS) entry which is preliminary data.</text>
</comment>
<dbReference type="EMBL" id="CAJFCW020000002">
    <property type="protein sequence ID" value="CAG9092646.1"/>
    <property type="molecule type" value="Genomic_DNA"/>
</dbReference>
<keyword evidence="2" id="KW-1185">Reference proteome</keyword>
<accession>A0A811K6N9</accession>
<gene>
    <name evidence="1" type="ORF">BOKJ2_LOCUS3514</name>
</gene>
<name>A0A811K6N9_9BILA</name>
<evidence type="ECO:0000313" key="1">
    <source>
        <dbReference type="EMBL" id="CAD5211078.1"/>
    </source>
</evidence>
<dbReference type="InterPro" id="IPR008547">
    <property type="entry name" value="DUF829_TMEM53"/>
</dbReference>
<evidence type="ECO:0008006" key="3">
    <source>
        <dbReference type="Google" id="ProtNLM"/>
    </source>
</evidence>
<dbReference type="Pfam" id="PF05705">
    <property type="entry name" value="DUF829"/>
    <property type="match status" value="1"/>
</dbReference>